<dbReference type="InParanoid" id="A0A6P7F3G1"/>
<feature type="region of interest" description="Disordered" evidence="3">
    <location>
        <begin position="659"/>
        <end position="687"/>
    </location>
</feature>
<feature type="compositionally biased region" description="Basic and acidic residues" evidence="3">
    <location>
        <begin position="265"/>
        <end position="278"/>
    </location>
</feature>
<name>A0A6P7F3G1_DIAVI</name>
<feature type="compositionally biased region" description="Basic and acidic residues" evidence="3">
    <location>
        <begin position="226"/>
        <end position="236"/>
    </location>
</feature>
<dbReference type="InterPro" id="IPR000504">
    <property type="entry name" value="RRM_dom"/>
</dbReference>
<feature type="region of interest" description="Disordered" evidence="3">
    <location>
        <begin position="378"/>
        <end position="409"/>
    </location>
</feature>
<feature type="region of interest" description="Disordered" evidence="3">
    <location>
        <begin position="519"/>
        <end position="624"/>
    </location>
</feature>
<reference evidence="5" key="2">
    <citation type="submission" date="2025-05" db="UniProtKB">
        <authorList>
            <consortium name="EnsemblMetazoa"/>
        </authorList>
    </citation>
    <scope>IDENTIFICATION</scope>
</reference>
<reference evidence="7" key="1">
    <citation type="submission" date="2025-04" db="UniProtKB">
        <authorList>
            <consortium name="RefSeq"/>
        </authorList>
    </citation>
    <scope>IDENTIFICATION</scope>
</reference>
<dbReference type="AlphaFoldDB" id="A0A6P7F3G1"/>
<feature type="compositionally biased region" description="Basic residues" evidence="3">
    <location>
        <begin position="585"/>
        <end position="601"/>
    </location>
</feature>
<gene>
    <name evidence="7" type="primary">LOC114325955</name>
</gene>
<dbReference type="PANTHER" id="PTHR46589">
    <property type="entry name" value="APOPTOTIC CHROMATIN CONDENSATION INDUCER IN THE NUCLEUS"/>
    <property type="match status" value="1"/>
</dbReference>
<evidence type="ECO:0000256" key="3">
    <source>
        <dbReference type="SAM" id="MobiDB-lite"/>
    </source>
</evidence>
<dbReference type="KEGG" id="dvv:114325955"/>
<feature type="domain" description="RRM" evidence="4">
    <location>
        <begin position="442"/>
        <end position="519"/>
    </location>
</feature>
<sequence length="687" mass="79536">MRRKARNAWKKKTEVNNQVEVTTHEVTNKNEHDKVEKNNEDDKIAGNIDNSNVADPISYTEVSGEDKNENNDREDEEQDQESTQGKSTGLNPDQTSNNIDNQSEIENDNVQGSTPSPKANDESVQNENVTNEDDAVATNEADTASESAPAIENEQTEHDQQEEAFESSYVSHHQENSDSSNHKDTKDNERSHTPELKARSESVYDKKRIVLKRSPIHRSPSPLEDGEIKEPQDKPKKITLKRSSNSNSDFINKIIINRRPSGGTDKSKKSGHNTEGRTHIVIARPIQPSKPIKLNRNALLSGEEDLPVPPTSPHPHRSWGKSDWLENLSATSYKIDVDTIKIVCPSVQFLDESEVKLEDVCKEAIRAEVDVKKRIVKKEEEKSDEESEKEKSEEEDSAEEQKKSEITTNPNIIAVNRKISIVDDTAAKLRPPPSPAKNPPSNILYITNLVRPFTAKQLRELLERTGKIKEGSFWTDRIKSKCYVQYESLEEAETTRNALHGVHWPIGNGKQLSIDYGTEEEMEKAKNPIPTPIVLPVKSPEKENREPELDIRRRDRERDRDQEKEERRKDHSEREWIKKEEPRRQRSRSRSRERVRKHSRRSYTPEIDNRKKHKKPEEPVPQKLMDDLFLKTKTTPSIYWQPLSPQEIATKQQQRLVRMEEHKRRIEENRGRFRDRERDRRGTFRRR</sequence>
<keyword evidence="6" id="KW-1185">Reference proteome</keyword>
<keyword evidence="1 2" id="KW-0694">RNA-binding</keyword>
<dbReference type="InterPro" id="IPR012677">
    <property type="entry name" value="Nucleotide-bd_a/b_plait_sf"/>
</dbReference>
<feature type="compositionally biased region" description="Basic and acidic residues" evidence="3">
    <location>
        <begin position="539"/>
        <end position="584"/>
    </location>
</feature>
<feature type="region of interest" description="Disordered" evidence="3">
    <location>
        <begin position="1"/>
        <end position="279"/>
    </location>
</feature>
<dbReference type="RefSeq" id="XP_028129911.1">
    <property type="nucleotide sequence ID" value="XM_028274110.1"/>
</dbReference>
<dbReference type="PROSITE" id="PS50102">
    <property type="entry name" value="RRM"/>
    <property type="match status" value="1"/>
</dbReference>
<dbReference type="PANTHER" id="PTHR46589:SF1">
    <property type="entry name" value="APOPTOTIC CHROMATIN CONDENSATION INDUCER IN THE NUCLEUS"/>
    <property type="match status" value="1"/>
</dbReference>
<evidence type="ECO:0000313" key="5">
    <source>
        <dbReference type="EnsemblMetazoa" id="XP_050503231.1"/>
    </source>
</evidence>
<dbReference type="GO" id="GO:0003723">
    <property type="term" value="F:RNA binding"/>
    <property type="evidence" value="ECO:0007669"/>
    <property type="project" value="UniProtKB-UniRule"/>
</dbReference>
<dbReference type="GO" id="GO:0071011">
    <property type="term" value="C:precatalytic spliceosome"/>
    <property type="evidence" value="ECO:0007669"/>
    <property type="project" value="TreeGrafter"/>
</dbReference>
<dbReference type="InterPro" id="IPR032552">
    <property type="entry name" value="RSB_motif"/>
</dbReference>
<dbReference type="OrthoDB" id="5348404at2759"/>
<dbReference type="Pfam" id="PF00076">
    <property type="entry name" value="RRM_1"/>
    <property type="match status" value="1"/>
</dbReference>
<evidence type="ECO:0000259" key="4">
    <source>
        <dbReference type="PROSITE" id="PS50102"/>
    </source>
</evidence>
<accession>A0A6P7F3G1</accession>
<dbReference type="SMART" id="SM00360">
    <property type="entry name" value="RRM"/>
    <property type="match status" value="1"/>
</dbReference>
<proteinExistence type="predicted"/>
<protein>
    <submittedName>
        <fullName evidence="7">Apoptotic chromatin condensation inducer in the nucleus-like isoform X1</fullName>
    </submittedName>
</protein>
<dbReference type="EnsemblMetazoa" id="XM_050647274.1">
    <property type="protein sequence ID" value="XP_050503231.1"/>
    <property type="gene ID" value="LOC114325955"/>
</dbReference>
<dbReference type="InterPro" id="IPR034257">
    <property type="entry name" value="Acinus_RRM"/>
</dbReference>
<dbReference type="GO" id="GO:0061574">
    <property type="term" value="C:ASAP complex"/>
    <property type="evidence" value="ECO:0007669"/>
    <property type="project" value="TreeGrafter"/>
</dbReference>
<dbReference type="InterPro" id="IPR035979">
    <property type="entry name" value="RBD_domain_sf"/>
</dbReference>
<feature type="compositionally biased region" description="Polar residues" evidence="3">
    <location>
        <begin position="82"/>
        <end position="129"/>
    </location>
</feature>
<evidence type="ECO:0000256" key="2">
    <source>
        <dbReference type="PROSITE-ProRule" id="PRU00176"/>
    </source>
</evidence>
<evidence type="ECO:0000313" key="6">
    <source>
        <dbReference type="Proteomes" id="UP001652700"/>
    </source>
</evidence>
<dbReference type="Gene3D" id="3.30.70.330">
    <property type="match status" value="1"/>
</dbReference>
<dbReference type="CDD" id="cd12432">
    <property type="entry name" value="RRM_ACINU"/>
    <property type="match status" value="1"/>
</dbReference>
<dbReference type="SUPFAM" id="SSF54928">
    <property type="entry name" value="RNA-binding domain, RBD"/>
    <property type="match status" value="1"/>
</dbReference>
<dbReference type="GO" id="GO:0008380">
    <property type="term" value="P:RNA splicing"/>
    <property type="evidence" value="ECO:0007669"/>
    <property type="project" value="TreeGrafter"/>
</dbReference>
<feature type="compositionally biased region" description="Basic and acidic residues" evidence="3">
    <location>
        <begin position="172"/>
        <end position="208"/>
    </location>
</feature>
<dbReference type="InterPro" id="IPR052793">
    <property type="entry name" value="EJC-associated_protein"/>
</dbReference>
<dbReference type="Pfam" id="PF16294">
    <property type="entry name" value="RSB_motif"/>
    <property type="match status" value="1"/>
</dbReference>
<feature type="compositionally biased region" description="Acidic residues" evidence="3">
    <location>
        <begin position="382"/>
        <end position="398"/>
    </location>
</feature>
<evidence type="ECO:0000256" key="1">
    <source>
        <dbReference type="ARBA" id="ARBA00022884"/>
    </source>
</evidence>
<dbReference type="RefSeq" id="XP_050503231.1">
    <property type="nucleotide sequence ID" value="XM_050647274.1"/>
</dbReference>
<organism evidence="7">
    <name type="scientific">Diabrotica virgifera virgifera</name>
    <name type="common">western corn rootworm</name>
    <dbReference type="NCBI Taxonomy" id="50390"/>
    <lineage>
        <taxon>Eukaryota</taxon>
        <taxon>Metazoa</taxon>
        <taxon>Ecdysozoa</taxon>
        <taxon>Arthropoda</taxon>
        <taxon>Hexapoda</taxon>
        <taxon>Insecta</taxon>
        <taxon>Pterygota</taxon>
        <taxon>Neoptera</taxon>
        <taxon>Endopterygota</taxon>
        <taxon>Coleoptera</taxon>
        <taxon>Polyphaga</taxon>
        <taxon>Cucujiformia</taxon>
        <taxon>Chrysomeloidea</taxon>
        <taxon>Chrysomelidae</taxon>
        <taxon>Galerucinae</taxon>
        <taxon>Diabroticina</taxon>
        <taxon>Diabroticites</taxon>
        <taxon>Diabrotica</taxon>
    </lineage>
</organism>
<dbReference type="Proteomes" id="UP001652700">
    <property type="component" value="Unplaced"/>
</dbReference>
<feature type="compositionally biased region" description="Polar residues" evidence="3">
    <location>
        <begin position="241"/>
        <end position="250"/>
    </location>
</feature>
<feature type="compositionally biased region" description="Basic and acidic residues" evidence="3">
    <location>
        <begin position="22"/>
        <end position="44"/>
    </location>
</feature>
<evidence type="ECO:0000313" key="7">
    <source>
        <dbReference type="RefSeq" id="XP_028129911.1"/>
    </source>
</evidence>
<feature type="compositionally biased region" description="Basic and acidic residues" evidence="3">
    <location>
        <begin position="615"/>
        <end position="624"/>
    </location>
</feature>
<feature type="compositionally biased region" description="Basic residues" evidence="3">
    <location>
        <begin position="1"/>
        <end position="10"/>
    </location>
</feature>
<dbReference type="GeneID" id="114325955"/>